<evidence type="ECO:0000313" key="1">
    <source>
        <dbReference type="EMBL" id="KAK9825648.1"/>
    </source>
</evidence>
<reference evidence="1 2" key="1">
    <citation type="journal article" date="2024" name="Nat. Commun.">
        <title>Phylogenomics reveals the evolutionary origins of lichenization in chlorophyte algae.</title>
        <authorList>
            <person name="Puginier C."/>
            <person name="Libourel C."/>
            <person name="Otte J."/>
            <person name="Skaloud P."/>
            <person name="Haon M."/>
            <person name="Grisel S."/>
            <person name="Petersen M."/>
            <person name="Berrin J.G."/>
            <person name="Delaux P.M."/>
            <person name="Dal Grande F."/>
            <person name="Keller J."/>
        </authorList>
    </citation>
    <scope>NUCLEOTIDE SEQUENCE [LARGE SCALE GENOMIC DNA]</scope>
    <source>
        <strain evidence="1 2">SAG 245.80</strain>
    </source>
</reference>
<gene>
    <name evidence="1" type="ORF">WJX81_004846</name>
</gene>
<protein>
    <submittedName>
        <fullName evidence="1">Uncharacterized protein</fullName>
    </submittedName>
</protein>
<dbReference type="EMBL" id="JALJOU010000072">
    <property type="protein sequence ID" value="KAK9825648.1"/>
    <property type="molecule type" value="Genomic_DNA"/>
</dbReference>
<sequence>MFENARSTVYLTPMVFPPPAVCAGPSDQVSLWGMAPASPGPLESGLVGLSYVQDAPYVASRCASPLKAGLAVAGGGLAHVDLTVLEGPTAHPTATVEHWLRVYQWCMTGEFC</sequence>
<accession>A0AAW1QVR7</accession>
<proteinExistence type="predicted"/>
<dbReference type="Proteomes" id="UP001445335">
    <property type="component" value="Unassembled WGS sequence"/>
</dbReference>
<keyword evidence="2" id="KW-1185">Reference proteome</keyword>
<name>A0AAW1QVR7_9CHLO</name>
<comment type="caution">
    <text evidence="1">The sequence shown here is derived from an EMBL/GenBank/DDBJ whole genome shotgun (WGS) entry which is preliminary data.</text>
</comment>
<evidence type="ECO:0000313" key="2">
    <source>
        <dbReference type="Proteomes" id="UP001445335"/>
    </source>
</evidence>
<organism evidence="1 2">
    <name type="scientific">Elliptochloris bilobata</name>
    <dbReference type="NCBI Taxonomy" id="381761"/>
    <lineage>
        <taxon>Eukaryota</taxon>
        <taxon>Viridiplantae</taxon>
        <taxon>Chlorophyta</taxon>
        <taxon>core chlorophytes</taxon>
        <taxon>Trebouxiophyceae</taxon>
        <taxon>Trebouxiophyceae incertae sedis</taxon>
        <taxon>Elliptochloris clade</taxon>
        <taxon>Elliptochloris</taxon>
    </lineage>
</organism>
<dbReference type="AlphaFoldDB" id="A0AAW1QVR7"/>